<accession>Q6IM16</accession>
<proteinExistence type="predicted"/>
<gene>
    <name evidence="1" type="ORF">HDC07791</name>
</gene>
<dbReference type="AlphaFoldDB" id="Q6IM16"/>
<dbReference type="EMBL" id="BK001850">
    <property type="protein sequence ID" value="DAA02696.1"/>
    <property type="molecule type" value="Genomic_DNA"/>
</dbReference>
<reference evidence="1" key="1">
    <citation type="journal article" date="2003" name="Genome Biol.">
        <title>An integrated gene annotation and transcriptional profiling approach towards the full gene content of the Drosophila genome.</title>
        <authorList>
            <person name="Hild M."/>
            <person name="Beckmann B."/>
            <person name="Haas S.A."/>
            <person name="Koch B."/>
            <person name="Solovyev V."/>
            <person name="Busold C."/>
            <person name="Fellenberg K."/>
            <person name="Boutros M."/>
            <person name="Vingron M."/>
            <person name="Sauer F."/>
            <person name="Hoheisel J.D."/>
            <person name="Paro R."/>
        </authorList>
    </citation>
    <scope>NUCLEOTIDE SEQUENCE</scope>
</reference>
<sequence length="141" mass="15340">MAEANAASFDAQCPCCSCRCPKSLTAMLQVAVVAAMTNAATSAHQQHEQAQQQHQQQQQHLRFAAQIKVNRMLLTCHGRRITWHQAGKSFPLPNKAFNAPVCACCLLPNKTPRMSGLNLGSGLHPNANLNLKLSLRLSCGH</sequence>
<protein>
    <submittedName>
        <fullName evidence="1">HDC07791</fullName>
    </submittedName>
</protein>
<name>Q6IM16_DROME</name>
<organism evidence="1">
    <name type="scientific">Drosophila melanogaster</name>
    <name type="common">Fruit fly</name>
    <dbReference type="NCBI Taxonomy" id="7227"/>
    <lineage>
        <taxon>Eukaryota</taxon>
        <taxon>Metazoa</taxon>
        <taxon>Ecdysozoa</taxon>
        <taxon>Arthropoda</taxon>
        <taxon>Hexapoda</taxon>
        <taxon>Insecta</taxon>
        <taxon>Pterygota</taxon>
        <taxon>Neoptera</taxon>
        <taxon>Endopterygota</taxon>
        <taxon>Diptera</taxon>
        <taxon>Brachycera</taxon>
        <taxon>Muscomorpha</taxon>
        <taxon>Ephydroidea</taxon>
        <taxon>Drosophilidae</taxon>
        <taxon>Drosophila</taxon>
        <taxon>Sophophora</taxon>
    </lineage>
</organism>
<evidence type="ECO:0000313" key="1">
    <source>
        <dbReference type="EMBL" id="DAA02696.1"/>
    </source>
</evidence>